<feature type="compositionally biased region" description="Basic and acidic residues" evidence="1">
    <location>
        <begin position="149"/>
        <end position="160"/>
    </location>
</feature>
<dbReference type="RefSeq" id="XP_060418464.1">
    <property type="nucleotide sequence ID" value="XM_060556892.1"/>
</dbReference>
<accession>A0AAD8V806</accession>
<dbReference type="Proteomes" id="UP001230504">
    <property type="component" value="Unassembled WGS sequence"/>
</dbReference>
<organism evidence="2 3">
    <name type="scientific">Colletotrichum navitas</name>
    <dbReference type="NCBI Taxonomy" id="681940"/>
    <lineage>
        <taxon>Eukaryota</taxon>
        <taxon>Fungi</taxon>
        <taxon>Dikarya</taxon>
        <taxon>Ascomycota</taxon>
        <taxon>Pezizomycotina</taxon>
        <taxon>Sordariomycetes</taxon>
        <taxon>Hypocreomycetidae</taxon>
        <taxon>Glomerellales</taxon>
        <taxon>Glomerellaceae</taxon>
        <taxon>Colletotrichum</taxon>
        <taxon>Colletotrichum graminicola species complex</taxon>
    </lineage>
</organism>
<evidence type="ECO:0000313" key="3">
    <source>
        <dbReference type="Proteomes" id="UP001230504"/>
    </source>
</evidence>
<dbReference type="GeneID" id="85441132"/>
<evidence type="ECO:0000256" key="1">
    <source>
        <dbReference type="SAM" id="MobiDB-lite"/>
    </source>
</evidence>
<name>A0AAD8V806_9PEZI</name>
<reference evidence="2" key="1">
    <citation type="submission" date="2021-06" db="EMBL/GenBank/DDBJ databases">
        <title>Comparative genomics, transcriptomics and evolutionary studies reveal genomic signatures of adaptation to plant cell wall in hemibiotrophic fungi.</title>
        <authorList>
            <consortium name="DOE Joint Genome Institute"/>
            <person name="Baroncelli R."/>
            <person name="Diaz J.F."/>
            <person name="Benocci T."/>
            <person name="Peng M."/>
            <person name="Battaglia E."/>
            <person name="Haridas S."/>
            <person name="Andreopoulos W."/>
            <person name="Labutti K."/>
            <person name="Pangilinan J."/>
            <person name="Floch G.L."/>
            <person name="Makela M.R."/>
            <person name="Henrissat B."/>
            <person name="Grigoriev I.V."/>
            <person name="Crouch J.A."/>
            <person name="De Vries R.P."/>
            <person name="Sukno S.A."/>
            <person name="Thon M.R."/>
        </authorList>
    </citation>
    <scope>NUCLEOTIDE SEQUENCE</scope>
    <source>
        <strain evidence="2">CBS 125086</strain>
    </source>
</reference>
<proteinExistence type="predicted"/>
<evidence type="ECO:0000313" key="2">
    <source>
        <dbReference type="EMBL" id="KAK1597692.1"/>
    </source>
</evidence>
<feature type="region of interest" description="Disordered" evidence="1">
    <location>
        <begin position="123"/>
        <end position="162"/>
    </location>
</feature>
<sequence length="218" mass="24282">MSDRQAACRLLSNDRDFCVLQVRCNTFWPAVCKHAVFNPPRLRGTMLRCTATRVECIIRLAVLCIIWILPDLRVSAYEAKIGDYYIALITTSTVGRRLTHVFRRCSFPLKWLDMLAAMGLPSPDNERVKTKKEKKSNGAGKGGETVVSRGREDPEAGNNRREKRVFGHVAAVSEQSLANGPGTDCIAYSLYGMGMVTLGQARYALIIRELGRSLSTQN</sequence>
<keyword evidence="3" id="KW-1185">Reference proteome</keyword>
<dbReference type="EMBL" id="JAHLJV010000007">
    <property type="protein sequence ID" value="KAK1597692.1"/>
    <property type="molecule type" value="Genomic_DNA"/>
</dbReference>
<gene>
    <name evidence="2" type="ORF">LY79DRAFT_540750</name>
</gene>
<protein>
    <submittedName>
        <fullName evidence="2">Uncharacterized protein</fullName>
    </submittedName>
</protein>
<dbReference type="AlphaFoldDB" id="A0AAD8V806"/>
<comment type="caution">
    <text evidence="2">The sequence shown here is derived from an EMBL/GenBank/DDBJ whole genome shotgun (WGS) entry which is preliminary data.</text>
</comment>